<gene>
    <name evidence="1" type="ORF">MRL64_09060</name>
</gene>
<sequence length="66" mass="7051">MLKTPLGFVSRCLCAGLTKRGLNSAPAAANDFFAALLAVMQNSGFQRFEFFDESGEVNTFASPTDA</sequence>
<organism evidence="1">
    <name type="scientific">bacterium 19MO02SH05</name>
    <dbReference type="NCBI Taxonomy" id="2920696"/>
    <lineage>
        <taxon>Bacteria</taxon>
    </lineage>
</organism>
<reference evidence="1" key="1">
    <citation type="submission" date="2022-03" db="EMBL/GenBank/DDBJ databases">
        <title>Sea Food Isolates.</title>
        <authorList>
            <person name="Li c."/>
        </authorList>
    </citation>
    <scope>NUCLEOTIDE SEQUENCE</scope>
    <source>
        <strain evidence="1">19MO02SH05</strain>
    </source>
</reference>
<dbReference type="AlphaFoldDB" id="A0AAU6TLQ5"/>
<dbReference type="EMBL" id="CP095342">
    <property type="protein sequence ID" value="XAG62619.1"/>
    <property type="molecule type" value="Genomic_DNA"/>
</dbReference>
<name>A0AAU6TLQ5_UNCXX</name>
<proteinExistence type="predicted"/>
<evidence type="ECO:0000313" key="1">
    <source>
        <dbReference type="EMBL" id="XAG62619.1"/>
    </source>
</evidence>
<accession>A0AAU6TLQ5</accession>
<protein>
    <submittedName>
        <fullName evidence="1">Uncharacterized protein</fullName>
    </submittedName>
</protein>